<feature type="compositionally biased region" description="Basic and acidic residues" evidence="3">
    <location>
        <begin position="273"/>
        <end position="282"/>
    </location>
</feature>
<name>A0A9P7ZVZ2_9HYPO</name>
<keyword evidence="6" id="KW-1185">Reference proteome</keyword>
<feature type="compositionally biased region" description="Polar residues" evidence="3">
    <location>
        <begin position="159"/>
        <end position="179"/>
    </location>
</feature>
<comment type="caution">
    <text evidence="5">The sequence shown here is derived from an EMBL/GenBank/DDBJ whole genome shotgun (WGS) entry which is preliminary data.</text>
</comment>
<dbReference type="EMBL" id="MU251242">
    <property type="protein sequence ID" value="KAG9258847.1"/>
    <property type="molecule type" value="Genomic_DNA"/>
</dbReference>
<dbReference type="SMART" id="SM00326">
    <property type="entry name" value="SH3"/>
    <property type="match status" value="1"/>
</dbReference>
<reference evidence="5" key="1">
    <citation type="journal article" date="2021" name="IMA Fungus">
        <title>Genomic characterization of three marine fungi, including Emericellopsis atlantica sp. nov. with signatures of a generalist lifestyle and marine biomass degradation.</title>
        <authorList>
            <person name="Hagestad O.C."/>
            <person name="Hou L."/>
            <person name="Andersen J.H."/>
            <person name="Hansen E.H."/>
            <person name="Altermark B."/>
            <person name="Li C."/>
            <person name="Kuhnert E."/>
            <person name="Cox R.J."/>
            <person name="Crous P.W."/>
            <person name="Spatafora J.W."/>
            <person name="Lail K."/>
            <person name="Amirebrahimi M."/>
            <person name="Lipzen A."/>
            <person name="Pangilinan J."/>
            <person name="Andreopoulos W."/>
            <person name="Hayes R.D."/>
            <person name="Ng V."/>
            <person name="Grigoriev I.V."/>
            <person name="Jackson S.A."/>
            <person name="Sutton T.D.S."/>
            <person name="Dobson A.D.W."/>
            <person name="Rama T."/>
        </authorList>
    </citation>
    <scope>NUCLEOTIDE SEQUENCE</scope>
    <source>
        <strain evidence="5">TS7</strain>
    </source>
</reference>
<feature type="region of interest" description="Disordered" evidence="3">
    <location>
        <begin position="759"/>
        <end position="803"/>
    </location>
</feature>
<evidence type="ECO:0000313" key="5">
    <source>
        <dbReference type="EMBL" id="KAG9258847.1"/>
    </source>
</evidence>
<organism evidence="5 6">
    <name type="scientific">Emericellopsis atlantica</name>
    <dbReference type="NCBI Taxonomy" id="2614577"/>
    <lineage>
        <taxon>Eukaryota</taxon>
        <taxon>Fungi</taxon>
        <taxon>Dikarya</taxon>
        <taxon>Ascomycota</taxon>
        <taxon>Pezizomycotina</taxon>
        <taxon>Sordariomycetes</taxon>
        <taxon>Hypocreomycetidae</taxon>
        <taxon>Hypocreales</taxon>
        <taxon>Bionectriaceae</taxon>
        <taxon>Emericellopsis</taxon>
    </lineage>
</organism>
<accession>A0A9P7ZVZ2</accession>
<sequence>MMEEVDDLVLTSFRDIVDKARTALHNAGEENPVMLKAAQALLKEGERAVKRIEPQCRKHLDDYGSSFIAALKDSDEIATFRGQLTDLLWEFDDYVEPDDFDADKFTELQMLSRKAAPRISDALLRMKIEAPTSDAASSRGSIAQMPTPTSPHAALMPGFTSQPHRGSAGSSMADSNDASSLLRGLMRSPTGHDSIHDAAREQPRPTSATHLDWNVKAGDDGRRPVEPPVEGRAELNESPVLPKSTLQDDPNGRFTVVPPPPVSATGGGFPAPEIHEMEDRRPSGMSQQPAPNHHQYHHSPHPPRRQPTLPNFAIPEHNVTSAQPGSIPFFQPSQPFSPTSQHSRQHSFPLSEQSDESLRPDLISLPSHGDPRARGNSFNSSIGVSPLQPPTPAIPGAQPIVQPSAEMVAMMGSAPIPVETELPPKPTAEGSGELKGAKIDEASSFLLAKGFCEGAKEVIRGGIGVKRTKKPGFATAATVARCLACLYELDFAEIETDVNGEEKGNFQRNGINFRVRFLQKSHISTKRVDDVQYACMFCVQAGRTIHDSDATVFFNQKALFEHLARHPRPLPEVPGVTVIEGTALPEKYRNDYDIHFKHPTRPHPVIERADELIYRPSAVSLDQARRMYGQRLLYDRSPALELAQGARISGLTWPSQYNGEWAFGWHDGHYASVPSLLLKLDAPSTSEIRYDRSSIIRAKARWRFSVKEKEKNADWLKFDKGETITNISYVDVEHWCWTGTNAKGKSGIFPKDFVDPATISEPTSTATANRAGSLSEEKARSASSMLSKFSIRKNMGRPPSISG</sequence>
<feature type="compositionally biased region" description="Polar residues" evidence="3">
    <location>
        <begin position="134"/>
        <end position="147"/>
    </location>
</feature>
<protein>
    <recommendedName>
        <fullName evidence="4">SH3 domain-containing protein</fullName>
    </recommendedName>
</protein>
<dbReference type="SUPFAM" id="SSF50044">
    <property type="entry name" value="SH3-domain"/>
    <property type="match status" value="1"/>
</dbReference>
<dbReference type="AlphaFoldDB" id="A0A9P7ZVZ2"/>
<evidence type="ECO:0000259" key="4">
    <source>
        <dbReference type="PROSITE" id="PS50002"/>
    </source>
</evidence>
<dbReference type="Proteomes" id="UP000887229">
    <property type="component" value="Unassembled WGS sequence"/>
</dbReference>
<feature type="compositionally biased region" description="Basic and acidic residues" evidence="3">
    <location>
        <begin position="217"/>
        <end position="235"/>
    </location>
</feature>
<feature type="compositionally biased region" description="Basic residues" evidence="3">
    <location>
        <begin position="294"/>
        <end position="304"/>
    </location>
</feature>
<evidence type="ECO:0000256" key="2">
    <source>
        <dbReference type="PROSITE-ProRule" id="PRU00192"/>
    </source>
</evidence>
<dbReference type="Gene3D" id="2.30.30.40">
    <property type="entry name" value="SH3 Domains"/>
    <property type="match status" value="1"/>
</dbReference>
<evidence type="ECO:0000256" key="1">
    <source>
        <dbReference type="ARBA" id="ARBA00022443"/>
    </source>
</evidence>
<feature type="region of interest" description="Disordered" evidence="3">
    <location>
        <begin position="131"/>
        <end position="398"/>
    </location>
</feature>
<feature type="compositionally biased region" description="Polar residues" evidence="3">
    <location>
        <begin position="760"/>
        <end position="772"/>
    </location>
</feature>
<dbReference type="InterPro" id="IPR036028">
    <property type="entry name" value="SH3-like_dom_sf"/>
</dbReference>
<dbReference type="GeneID" id="70291379"/>
<dbReference type="PROSITE" id="PS50002">
    <property type="entry name" value="SH3"/>
    <property type="match status" value="1"/>
</dbReference>
<proteinExistence type="predicted"/>
<dbReference type="RefSeq" id="XP_046122771.1">
    <property type="nucleotide sequence ID" value="XM_046260476.1"/>
</dbReference>
<feature type="compositionally biased region" description="Basic and acidic residues" evidence="3">
    <location>
        <begin position="193"/>
        <end position="203"/>
    </location>
</feature>
<evidence type="ECO:0000313" key="6">
    <source>
        <dbReference type="Proteomes" id="UP000887229"/>
    </source>
</evidence>
<feature type="compositionally biased region" description="Low complexity" evidence="3">
    <location>
        <begin position="323"/>
        <end position="342"/>
    </location>
</feature>
<evidence type="ECO:0000256" key="3">
    <source>
        <dbReference type="SAM" id="MobiDB-lite"/>
    </source>
</evidence>
<feature type="domain" description="SH3" evidence="4">
    <location>
        <begin position="693"/>
        <end position="759"/>
    </location>
</feature>
<dbReference type="InterPro" id="IPR001452">
    <property type="entry name" value="SH3_domain"/>
</dbReference>
<dbReference type="OrthoDB" id="5243589at2759"/>
<keyword evidence="1 2" id="KW-0728">SH3 domain</keyword>
<gene>
    <name evidence="5" type="ORF">F5Z01DRAFT_5332</name>
</gene>